<comment type="caution">
    <text evidence="1">The sequence shown here is derived from an EMBL/GenBank/DDBJ whole genome shotgun (WGS) entry which is preliminary data.</text>
</comment>
<dbReference type="RefSeq" id="WP_303669562.1">
    <property type="nucleotide sequence ID" value="NZ_SVCA01000007.1"/>
</dbReference>
<dbReference type="GO" id="GO:0003677">
    <property type="term" value="F:DNA binding"/>
    <property type="evidence" value="ECO:0007669"/>
    <property type="project" value="InterPro"/>
</dbReference>
<evidence type="ECO:0008006" key="3">
    <source>
        <dbReference type="Google" id="ProtNLM"/>
    </source>
</evidence>
<organism evidence="1 2">
    <name type="scientific">Selenomonas ruminantium</name>
    <dbReference type="NCBI Taxonomy" id="971"/>
    <lineage>
        <taxon>Bacteria</taxon>
        <taxon>Bacillati</taxon>
        <taxon>Bacillota</taxon>
        <taxon>Negativicutes</taxon>
        <taxon>Selenomonadales</taxon>
        <taxon>Selenomonadaceae</taxon>
        <taxon>Selenomonas</taxon>
    </lineage>
</organism>
<protein>
    <recommendedName>
        <fullName evidence="3">Transposase</fullName>
    </recommendedName>
</protein>
<dbReference type="InterPro" id="IPR002514">
    <property type="entry name" value="Transposase_8"/>
</dbReference>
<dbReference type="AlphaFoldDB" id="A0A927WJ72"/>
<dbReference type="EMBL" id="SVCA01000007">
    <property type="protein sequence ID" value="MBE6085471.1"/>
    <property type="molecule type" value="Genomic_DNA"/>
</dbReference>
<dbReference type="Pfam" id="PF01527">
    <property type="entry name" value="HTH_Tnp_1"/>
    <property type="match status" value="1"/>
</dbReference>
<proteinExistence type="predicted"/>
<dbReference type="GO" id="GO:0006313">
    <property type="term" value="P:DNA transposition"/>
    <property type="evidence" value="ECO:0007669"/>
    <property type="project" value="InterPro"/>
</dbReference>
<dbReference type="GO" id="GO:0004803">
    <property type="term" value="F:transposase activity"/>
    <property type="evidence" value="ECO:0007669"/>
    <property type="project" value="InterPro"/>
</dbReference>
<reference evidence="1" key="1">
    <citation type="submission" date="2019-04" db="EMBL/GenBank/DDBJ databases">
        <title>Evolution of Biomass-Degrading Anaerobic Consortia Revealed by Metagenomics.</title>
        <authorList>
            <person name="Peng X."/>
        </authorList>
    </citation>
    <scope>NUCLEOTIDE SEQUENCE</scope>
    <source>
        <strain evidence="1">SIG242</strain>
    </source>
</reference>
<evidence type="ECO:0000313" key="1">
    <source>
        <dbReference type="EMBL" id="MBE6085471.1"/>
    </source>
</evidence>
<name>A0A927WJ72_SELRU</name>
<sequence>MTKISHTKKLKNVKKPFWSKIVWEVFVLTQIQQLKQQHSLAYWKQTILAQQNSGLTAAEYCRQQNIKYNAFYYWQRKIREDFAASALQMAPKDERVPEFATLATATVTATVQTATLPSMLKLSCDPVSLEVNEQTSSKLLARTLACIKDVFSVC</sequence>
<dbReference type="NCBIfam" id="NF047593">
    <property type="entry name" value="IS66_ISAeme5_TnpA"/>
    <property type="match status" value="1"/>
</dbReference>
<gene>
    <name evidence="1" type="ORF">E7203_08490</name>
</gene>
<dbReference type="Proteomes" id="UP000772151">
    <property type="component" value="Unassembled WGS sequence"/>
</dbReference>
<accession>A0A927WJ72</accession>
<evidence type="ECO:0000313" key="2">
    <source>
        <dbReference type="Proteomes" id="UP000772151"/>
    </source>
</evidence>